<organism evidence="1 2">
    <name type="scientific">Lucilia cuprina</name>
    <name type="common">Green bottle fly</name>
    <name type="synonym">Australian sheep blowfly</name>
    <dbReference type="NCBI Taxonomy" id="7375"/>
    <lineage>
        <taxon>Eukaryota</taxon>
        <taxon>Metazoa</taxon>
        <taxon>Ecdysozoa</taxon>
        <taxon>Arthropoda</taxon>
        <taxon>Hexapoda</taxon>
        <taxon>Insecta</taxon>
        <taxon>Pterygota</taxon>
        <taxon>Neoptera</taxon>
        <taxon>Endopterygota</taxon>
        <taxon>Diptera</taxon>
        <taxon>Brachycera</taxon>
        <taxon>Muscomorpha</taxon>
        <taxon>Oestroidea</taxon>
        <taxon>Calliphoridae</taxon>
        <taxon>Luciliinae</taxon>
        <taxon>Lucilia</taxon>
    </lineage>
</organism>
<dbReference type="Proteomes" id="UP000037069">
    <property type="component" value="Unassembled WGS sequence"/>
</dbReference>
<name>A0A0L0CD87_LUCCU</name>
<sequence length="185" mass="21997">MEINKTKINSILRIFFAIVILFVKVNNTSDDMLLDNEDITSDLTDKELKLALRDLSLKDLNTLQKFIDSADSKDTDYLNQRFINTNAKTLDGTDFEAQDFDNIMYFNPEKEHYNFEPLNNKNDLSYYINPKEENQRAKRDDQKINTNEEYLKQLDYSFPQTVQQNHKNYDNDFKNPHLGFFKKIR</sequence>
<evidence type="ECO:0000313" key="1">
    <source>
        <dbReference type="EMBL" id="KNC30211.1"/>
    </source>
</evidence>
<proteinExistence type="predicted"/>
<comment type="caution">
    <text evidence="1">The sequence shown here is derived from an EMBL/GenBank/DDBJ whole genome shotgun (WGS) entry which is preliminary data.</text>
</comment>
<accession>A0A0L0CD87</accession>
<dbReference type="AlphaFoldDB" id="A0A0L0CD87"/>
<dbReference type="OMA" id="MEQTENQ"/>
<dbReference type="EMBL" id="JRES01000561">
    <property type="protein sequence ID" value="KNC30211.1"/>
    <property type="molecule type" value="Genomic_DNA"/>
</dbReference>
<reference evidence="1 2" key="1">
    <citation type="journal article" date="2015" name="Nat. Commun.">
        <title>Lucilia cuprina genome unlocks parasitic fly biology to underpin future interventions.</title>
        <authorList>
            <person name="Anstead C.A."/>
            <person name="Korhonen P.K."/>
            <person name="Young N.D."/>
            <person name="Hall R.S."/>
            <person name="Jex A.R."/>
            <person name="Murali S.C."/>
            <person name="Hughes D.S."/>
            <person name="Lee S.F."/>
            <person name="Perry T."/>
            <person name="Stroehlein A.J."/>
            <person name="Ansell B.R."/>
            <person name="Breugelmans B."/>
            <person name="Hofmann A."/>
            <person name="Qu J."/>
            <person name="Dugan S."/>
            <person name="Lee S.L."/>
            <person name="Chao H."/>
            <person name="Dinh H."/>
            <person name="Han Y."/>
            <person name="Doddapaneni H.V."/>
            <person name="Worley K.C."/>
            <person name="Muzny D.M."/>
            <person name="Ioannidis P."/>
            <person name="Waterhouse R.M."/>
            <person name="Zdobnov E.M."/>
            <person name="James P.J."/>
            <person name="Bagnall N.H."/>
            <person name="Kotze A.C."/>
            <person name="Gibbs R.A."/>
            <person name="Richards S."/>
            <person name="Batterham P."/>
            <person name="Gasser R.B."/>
        </authorList>
    </citation>
    <scope>NUCLEOTIDE SEQUENCE [LARGE SCALE GENOMIC DNA]</scope>
    <source>
        <strain evidence="1 2">LS</strain>
        <tissue evidence="1">Full body</tissue>
    </source>
</reference>
<gene>
    <name evidence="1" type="ORF">FF38_06941</name>
</gene>
<evidence type="ECO:0000313" key="2">
    <source>
        <dbReference type="Proteomes" id="UP000037069"/>
    </source>
</evidence>
<keyword evidence="2" id="KW-1185">Reference proteome</keyword>
<dbReference type="OrthoDB" id="10051416at2759"/>
<protein>
    <submittedName>
        <fullName evidence="1">Uncharacterized protein</fullName>
    </submittedName>
</protein>